<dbReference type="OrthoDB" id="7181739at2"/>
<keyword evidence="2" id="KW-0472">Membrane</keyword>
<dbReference type="PANTHER" id="PTHR30203:SF33">
    <property type="entry name" value="BLR4455 PROTEIN"/>
    <property type="match status" value="1"/>
</dbReference>
<keyword evidence="2" id="KW-0732">Signal</keyword>
<keyword evidence="3" id="KW-0175">Coiled coil</keyword>
<dbReference type="Gene3D" id="2.20.200.10">
    <property type="entry name" value="Outer membrane efflux proteins (OEP)"/>
    <property type="match status" value="1"/>
</dbReference>
<evidence type="ECO:0000256" key="3">
    <source>
        <dbReference type="SAM" id="Coils"/>
    </source>
</evidence>
<protein>
    <submittedName>
        <fullName evidence="4">Putative outer membrane efflux protein</fullName>
    </submittedName>
</protein>
<dbReference type="Gene3D" id="1.20.1600.10">
    <property type="entry name" value="Outer membrane efflux proteins (OEP)"/>
    <property type="match status" value="1"/>
</dbReference>
<dbReference type="GO" id="GO:0005886">
    <property type="term" value="C:plasma membrane"/>
    <property type="evidence" value="ECO:0007669"/>
    <property type="project" value="UniProtKB-SubCell"/>
</dbReference>
<name>A0A0A1WBQ5_9SPHN</name>
<dbReference type="PANTHER" id="PTHR30203">
    <property type="entry name" value="OUTER MEMBRANE CATION EFFLUX PROTEIN"/>
    <property type="match status" value="1"/>
</dbReference>
<keyword evidence="2" id="KW-1134">Transmembrane beta strand</keyword>
<gene>
    <name evidence="4" type="ORF">SP5_087_00320</name>
</gene>
<dbReference type="NCBIfam" id="TIGR01845">
    <property type="entry name" value="outer_NodT"/>
    <property type="match status" value="1"/>
</dbReference>
<evidence type="ECO:0000313" key="5">
    <source>
        <dbReference type="Proteomes" id="UP000032305"/>
    </source>
</evidence>
<dbReference type="EMBL" id="BBPI01000087">
    <property type="protein sequence ID" value="GAM02446.1"/>
    <property type="molecule type" value="Genomic_DNA"/>
</dbReference>
<dbReference type="InterPro" id="IPR003423">
    <property type="entry name" value="OMP_efflux"/>
</dbReference>
<comment type="subcellular location">
    <subcellularLocation>
        <location evidence="2">Cell membrane</location>
        <topology evidence="2">Lipid-anchor</topology>
    </subcellularLocation>
</comment>
<feature type="chain" id="PRO_5001433733" evidence="2">
    <location>
        <begin position="19"/>
        <end position="478"/>
    </location>
</feature>
<keyword evidence="2" id="KW-0449">Lipoprotein</keyword>
<sequence>MIRAPLLSLLILPLAACATVGPSFHAPAPPKSKGYPVAEAAGSPATAPQLVPGAAVPQRWWTLFGNPALDALVDEALRANTDIATAEARLRQAQAQMSVAQAARLPSADLGIQGEKTRTSRSLSGVLADDKRYLYSLSTTQLSIAYPLDLFGGLRRRGESARAAAEVQAHRLAAARLTVATNTALGIIRLASIRDRIDAARRSASLRRQLLDIFRRRYALGDIGLAEIEAQRTALARAEGALPPLYKAEAHERALLDTLLGREPGAAAQPRIPLDALRLPADLPLSLPAELVRQRPDILAAQAQLHAASADVGVAIAARLPSITLSGNVGGRAIEFDRMFAGGNPFWTIVGGLTQPLFRGGALRRQQDDAQAALDAAKAQYRGVVLAALVDTSDALFAVRQDGEAVRTATIANEAAQHSLQLVSQQVRLGASGTLEAMNAAAASADAQAELIAARTLRLSDTVALFQALGGGYSVDTK</sequence>
<evidence type="ECO:0000256" key="1">
    <source>
        <dbReference type="ARBA" id="ARBA00007613"/>
    </source>
</evidence>
<dbReference type="Proteomes" id="UP000032305">
    <property type="component" value="Unassembled WGS sequence"/>
</dbReference>
<feature type="signal peptide" evidence="2">
    <location>
        <begin position="1"/>
        <end position="18"/>
    </location>
</feature>
<comment type="caution">
    <text evidence="4">The sequence shown here is derived from an EMBL/GenBank/DDBJ whole genome shotgun (WGS) entry which is preliminary data.</text>
</comment>
<dbReference type="eggNOG" id="COG1538">
    <property type="taxonomic scope" value="Bacteria"/>
</dbReference>
<keyword evidence="2" id="KW-0564">Palmitate</keyword>
<dbReference type="SUPFAM" id="SSF56954">
    <property type="entry name" value="Outer membrane efflux proteins (OEP)"/>
    <property type="match status" value="1"/>
</dbReference>
<dbReference type="RefSeq" id="WP_042490469.1">
    <property type="nucleotide sequence ID" value="NZ_BBPI01000087.1"/>
</dbReference>
<evidence type="ECO:0000313" key="4">
    <source>
        <dbReference type="EMBL" id="GAM02446.1"/>
    </source>
</evidence>
<dbReference type="Pfam" id="PF02321">
    <property type="entry name" value="OEP"/>
    <property type="match status" value="2"/>
</dbReference>
<dbReference type="AlphaFoldDB" id="A0A0A1WBQ5"/>
<keyword evidence="2" id="KW-0812">Transmembrane</keyword>
<dbReference type="GO" id="GO:0015562">
    <property type="term" value="F:efflux transmembrane transporter activity"/>
    <property type="evidence" value="ECO:0007669"/>
    <property type="project" value="InterPro"/>
</dbReference>
<accession>A0A0A1WBQ5</accession>
<feature type="coiled-coil region" evidence="3">
    <location>
        <begin position="69"/>
        <end position="103"/>
    </location>
</feature>
<reference evidence="4 5" key="1">
    <citation type="submission" date="2014-11" db="EMBL/GenBank/DDBJ databases">
        <title>Whole genome shotgun sequence of Sphingomonas parapaucimobilis NBRC 15100.</title>
        <authorList>
            <person name="Katano-Makiyama Y."/>
            <person name="Hosoyama A."/>
            <person name="Hashimoto M."/>
            <person name="Hosoyama Y."/>
            <person name="Noguchi M."/>
            <person name="Numata M."/>
            <person name="Tsuchikane K."/>
            <person name="Hirakata S."/>
            <person name="Uohara A."/>
            <person name="Shimodaira J."/>
            <person name="Ohji S."/>
            <person name="Ichikawa N."/>
            <person name="Kimura A."/>
            <person name="Yamazoe A."/>
            <person name="Fujita N."/>
        </authorList>
    </citation>
    <scope>NUCLEOTIDE SEQUENCE [LARGE SCALE GENOMIC DNA]</scope>
    <source>
        <strain evidence="4 5">NBRC 15100</strain>
    </source>
</reference>
<comment type="similarity">
    <text evidence="1 2">Belongs to the outer membrane factor (OMF) (TC 1.B.17) family.</text>
</comment>
<proteinExistence type="inferred from homology"/>
<dbReference type="InterPro" id="IPR010131">
    <property type="entry name" value="MdtP/NodT-like"/>
</dbReference>
<organism evidence="4 5">
    <name type="scientific">Sphingomonas parapaucimobilis NBRC 15100</name>
    <dbReference type="NCBI Taxonomy" id="1219049"/>
    <lineage>
        <taxon>Bacteria</taxon>
        <taxon>Pseudomonadati</taxon>
        <taxon>Pseudomonadota</taxon>
        <taxon>Alphaproteobacteria</taxon>
        <taxon>Sphingomonadales</taxon>
        <taxon>Sphingomonadaceae</taxon>
        <taxon>Sphingomonas</taxon>
    </lineage>
</organism>
<evidence type="ECO:0000256" key="2">
    <source>
        <dbReference type="RuleBase" id="RU362097"/>
    </source>
</evidence>
<keyword evidence="5" id="KW-1185">Reference proteome</keyword>